<sequence>MNMASSESATRSIAVIGAGPRGLSVIERICANAPVVSPGVPVTLEVVEPFAAGSGRVWRTDQPHDLLMNTVASQITIFTDESVELEGPVAAGPSLHAWARALSSTDRADTCAQAVREEARRLGPDSYPSRAFYGAYLEWAYEHIVAAAPEQVTVHRHRARAVRLTDRADGRQEVELDGGVVLSGLDAVVLAQGHTDTAPSGSERVLADHAERRGSMYIPPSNPADADLTGLSPGSVVALRGLGLNFFDYMALLSTGRGGTFRPGDRGLVYEPSGEEPRLVAGSRRGIPHHARGENEKGVSERHSPLFLTPGVIDRFRERAAAGRPADFRRDVWPLASKEVEGTYYAALIARREDRDVAAEFLTRYVKVVGAAEPEEPLLLEFSVGREDHWDWNRLQQPYEGRDFEGIAGFNAWLVDHLRADAAMASQGNVTNPLKAALDVLRDLRNEIRLVVDHGGITGSSYRADLDHWYTPLNAFLSIGPPVRRIREMTALVEAGVLTLVGPGMTVRADAETGGFAVTSRLIRASAPVRVAALIEARLPGTDLRTTRDPLMSDLLAAGRCRPYDIGDPSGPGYRTGGLSVTGRPYRVIDAGGRPHPARFAYGVPTEHVHWVTAAGVRPGVNSVTLGDSDAIARAALTACAAIAGAGTAVPGTVRDIGTAQSDTVATGPAAVLRHEGNRPV</sequence>
<dbReference type="Proteomes" id="UP000659223">
    <property type="component" value="Unassembled WGS sequence"/>
</dbReference>
<comment type="caution">
    <text evidence="2">The sequence shown here is derived from an EMBL/GenBank/DDBJ whole genome shotgun (WGS) entry which is preliminary data.</text>
</comment>
<dbReference type="InterPro" id="IPR052189">
    <property type="entry name" value="L-asp_N-monooxygenase_NS-form"/>
</dbReference>
<feature type="domain" description="FAD-dependent urate hydroxylase HpyO/Asp monooxygenase CreE-like FAD/NAD(P)-binding" evidence="1">
    <location>
        <begin position="14"/>
        <end position="194"/>
    </location>
</feature>
<evidence type="ECO:0000313" key="2">
    <source>
        <dbReference type="EMBL" id="GGX64833.1"/>
    </source>
</evidence>
<dbReference type="Pfam" id="PF13454">
    <property type="entry name" value="NAD_binding_9"/>
    <property type="match status" value="1"/>
</dbReference>
<proteinExistence type="predicted"/>
<name>A0ABQ2Y5R6_9ACTN</name>
<dbReference type="PANTHER" id="PTHR40254:SF1">
    <property type="entry name" value="BLR0577 PROTEIN"/>
    <property type="match status" value="1"/>
</dbReference>
<keyword evidence="3" id="KW-1185">Reference proteome</keyword>
<evidence type="ECO:0000259" key="1">
    <source>
        <dbReference type="Pfam" id="PF13454"/>
    </source>
</evidence>
<organism evidence="2 3">
    <name type="scientific">Streptomyces hiroshimensis</name>
    <dbReference type="NCBI Taxonomy" id="66424"/>
    <lineage>
        <taxon>Bacteria</taxon>
        <taxon>Bacillati</taxon>
        <taxon>Actinomycetota</taxon>
        <taxon>Actinomycetes</taxon>
        <taxon>Kitasatosporales</taxon>
        <taxon>Streptomycetaceae</taxon>
        <taxon>Streptomyces</taxon>
    </lineage>
</organism>
<dbReference type="InterPro" id="IPR038732">
    <property type="entry name" value="HpyO/CreE_NAD-binding"/>
</dbReference>
<dbReference type="PANTHER" id="PTHR40254">
    <property type="entry name" value="BLR0577 PROTEIN"/>
    <property type="match status" value="1"/>
</dbReference>
<protein>
    <recommendedName>
        <fullName evidence="1">FAD-dependent urate hydroxylase HpyO/Asp monooxygenase CreE-like FAD/NAD(P)-binding domain-containing protein</fullName>
    </recommendedName>
</protein>
<dbReference type="EMBL" id="BMUT01000001">
    <property type="protein sequence ID" value="GGX64833.1"/>
    <property type="molecule type" value="Genomic_DNA"/>
</dbReference>
<reference evidence="3" key="1">
    <citation type="journal article" date="2019" name="Int. J. Syst. Evol. Microbiol.">
        <title>The Global Catalogue of Microorganisms (GCM) 10K type strain sequencing project: providing services to taxonomists for standard genome sequencing and annotation.</title>
        <authorList>
            <consortium name="The Broad Institute Genomics Platform"/>
            <consortium name="The Broad Institute Genome Sequencing Center for Infectious Disease"/>
            <person name="Wu L."/>
            <person name="Ma J."/>
        </authorList>
    </citation>
    <scope>NUCLEOTIDE SEQUENCE [LARGE SCALE GENOMIC DNA]</scope>
    <source>
        <strain evidence="3">JCM 4586</strain>
    </source>
</reference>
<evidence type="ECO:0000313" key="3">
    <source>
        <dbReference type="Proteomes" id="UP000659223"/>
    </source>
</evidence>
<gene>
    <name evidence="2" type="ORF">GCM10010324_07270</name>
</gene>
<accession>A0ABQ2Y5R6</accession>